<dbReference type="GO" id="GO:0006313">
    <property type="term" value="P:DNA transposition"/>
    <property type="evidence" value="ECO:0007669"/>
    <property type="project" value="InterPro"/>
</dbReference>
<dbReference type="Proteomes" id="UP000324781">
    <property type="component" value="Unassembled WGS sequence"/>
</dbReference>
<dbReference type="RefSeq" id="WP_149679027.1">
    <property type="nucleotide sequence ID" value="NZ_FQZP01000033.1"/>
</dbReference>
<evidence type="ECO:0000259" key="1">
    <source>
        <dbReference type="Pfam" id="PF01548"/>
    </source>
</evidence>
<dbReference type="AlphaFoldDB" id="A0A1M6KRB5"/>
<dbReference type="Pfam" id="PF01548">
    <property type="entry name" value="DEDD_Tnp_IS110"/>
    <property type="match status" value="1"/>
</dbReference>
<dbReference type="EMBL" id="FQZP01000093">
    <property type="protein sequence ID" value="SHJ61485.1"/>
    <property type="molecule type" value="Genomic_DNA"/>
</dbReference>
<keyword evidence="4" id="KW-1185">Reference proteome</keyword>
<proteinExistence type="predicted"/>
<reference evidence="3 4" key="1">
    <citation type="submission" date="2016-11" db="EMBL/GenBank/DDBJ databases">
        <authorList>
            <person name="Varghese N."/>
            <person name="Submissions S."/>
        </authorList>
    </citation>
    <scope>NUCLEOTIDE SEQUENCE [LARGE SCALE GENOMIC DNA]</scope>
    <source>
        <strain evidence="3 4">DSM 19027</strain>
    </source>
</reference>
<dbReference type="GO" id="GO:0003677">
    <property type="term" value="F:DNA binding"/>
    <property type="evidence" value="ECO:0007669"/>
    <property type="project" value="InterPro"/>
</dbReference>
<dbReference type="EMBL" id="FQZP01000033">
    <property type="protein sequence ID" value="SHJ23233.1"/>
    <property type="molecule type" value="Genomic_DNA"/>
</dbReference>
<dbReference type="GO" id="GO:0004803">
    <property type="term" value="F:transposase activity"/>
    <property type="evidence" value="ECO:0007669"/>
    <property type="project" value="InterPro"/>
</dbReference>
<protein>
    <submittedName>
        <fullName evidence="3">Transposase</fullName>
    </submittedName>
</protein>
<feature type="non-terminal residue" evidence="3">
    <location>
        <position position="136"/>
    </location>
</feature>
<dbReference type="OrthoDB" id="9811278at2"/>
<evidence type="ECO:0000313" key="3">
    <source>
        <dbReference type="EMBL" id="SHJ61485.1"/>
    </source>
</evidence>
<gene>
    <name evidence="2" type="ORF">SAMN05444373_103329</name>
    <name evidence="3" type="ORF">SAMN05444373_10933</name>
</gene>
<accession>A0A1M6KRB5</accession>
<evidence type="ECO:0000313" key="2">
    <source>
        <dbReference type="EMBL" id="SHJ23233.1"/>
    </source>
</evidence>
<dbReference type="InterPro" id="IPR047650">
    <property type="entry name" value="Transpos_IS110"/>
</dbReference>
<dbReference type="PANTHER" id="PTHR33055">
    <property type="entry name" value="TRANSPOSASE FOR INSERTION SEQUENCE ELEMENT IS1111A"/>
    <property type="match status" value="1"/>
</dbReference>
<evidence type="ECO:0000313" key="4">
    <source>
        <dbReference type="Proteomes" id="UP000324781"/>
    </source>
</evidence>
<name>A0A1M6KRB5_9FIRM</name>
<sequence>MRVTQNDKIMQMKIDTMIVGIDVGKETHYAKAIDIRGVELGRLLRFSNDAEGYASLDKWMNEIMKRTEKTEAIVGFEPTGHYWFTLADHLKGRGHKLAIVNPYHVKCTKELDDNSPTKNDLKDPKTIAMLVKDGRY</sequence>
<feature type="domain" description="Transposase IS110-like N-terminal" evidence="1">
    <location>
        <begin position="19"/>
        <end position="132"/>
    </location>
</feature>
<dbReference type="InterPro" id="IPR002525">
    <property type="entry name" value="Transp_IS110-like_N"/>
</dbReference>
<organism evidence="3 4">
    <name type="scientific">Thermoclostridium caenicola</name>
    <dbReference type="NCBI Taxonomy" id="659425"/>
    <lineage>
        <taxon>Bacteria</taxon>
        <taxon>Bacillati</taxon>
        <taxon>Bacillota</taxon>
        <taxon>Clostridia</taxon>
        <taxon>Eubacteriales</taxon>
        <taxon>Oscillospiraceae</taxon>
        <taxon>Thermoclostridium</taxon>
    </lineage>
</organism>